<dbReference type="AlphaFoldDB" id="A0A811NP48"/>
<comment type="caution">
    <text evidence="2">The sequence shown here is derived from an EMBL/GenBank/DDBJ whole genome shotgun (WGS) entry which is preliminary data.</text>
</comment>
<reference evidence="2" key="1">
    <citation type="submission" date="2020-10" db="EMBL/GenBank/DDBJ databases">
        <authorList>
            <person name="Han B."/>
            <person name="Lu T."/>
            <person name="Zhao Q."/>
            <person name="Huang X."/>
            <person name="Zhao Y."/>
        </authorList>
    </citation>
    <scope>NUCLEOTIDE SEQUENCE</scope>
</reference>
<proteinExistence type="predicted"/>
<feature type="region of interest" description="Disordered" evidence="1">
    <location>
        <begin position="26"/>
        <end position="53"/>
    </location>
</feature>
<dbReference type="Proteomes" id="UP000604825">
    <property type="component" value="Unassembled WGS sequence"/>
</dbReference>
<name>A0A811NP48_9POAL</name>
<evidence type="ECO:0000313" key="2">
    <source>
        <dbReference type="EMBL" id="CAD6231152.1"/>
    </source>
</evidence>
<protein>
    <submittedName>
        <fullName evidence="2">Uncharacterized protein</fullName>
    </submittedName>
</protein>
<keyword evidence="3" id="KW-1185">Reference proteome</keyword>
<dbReference type="EMBL" id="CAJGYO010000005">
    <property type="protein sequence ID" value="CAD6231152.1"/>
    <property type="molecule type" value="Genomic_DNA"/>
</dbReference>
<evidence type="ECO:0000256" key="1">
    <source>
        <dbReference type="SAM" id="MobiDB-lite"/>
    </source>
</evidence>
<evidence type="ECO:0000313" key="3">
    <source>
        <dbReference type="Proteomes" id="UP000604825"/>
    </source>
</evidence>
<sequence>MAARVGVGRGLAASAWSARSFVHVMPPAGRGENSFRGGQEARTTATEKDGGPRTHCFTDSIGFTFEFMS</sequence>
<gene>
    <name evidence="2" type="ORF">NCGR_LOCUS21267</name>
</gene>
<organism evidence="2 3">
    <name type="scientific">Miscanthus lutarioriparius</name>
    <dbReference type="NCBI Taxonomy" id="422564"/>
    <lineage>
        <taxon>Eukaryota</taxon>
        <taxon>Viridiplantae</taxon>
        <taxon>Streptophyta</taxon>
        <taxon>Embryophyta</taxon>
        <taxon>Tracheophyta</taxon>
        <taxon>Spermatophyta</taxon>
        <taxon>Magnoliopsida</taxon>
        <taxon>Liliopsida</taxon>
        <taxon>Poales</taxon>
        <taxon>Poaceae</taxon>
        <taxon>PACMAD clade</taxon>
        <taxon>Panicoideae</taxon>
        <taxon>Andropogonodae</taxon>
        <taxon>Andropogoneae</taxon>
        <taxon>Saccharinae</taxon>
        <taxon>Miscanthus</taxon>
    </lineage>
</organism>
<accession>A0A811NP48</accession>